<dbReference type="eggNOG" id="KOG4306">
    <property type="taxonomic scope" value="Eukaryota"/>
</dbReference>
<keyword evidence="3" id="KW-0443">Lipid metabolism</keyword>
<dbReference type="PANTHER" id="PTHR13593">
    <property type="match status" value="1"/>
</dbReference>
<keyword evidence="4" id="KW-0807">Transducer</keyword>
<dbReference type="Gene3D" id="3.20.20.190">
    <property type="entry name" value="Phosphatidylinositol (PI) phosphodiesterase"/>
    <property type="match status" value="1"/>
</dbReference>
<protein>
    <submittedName>
        <fullName evidence="7">Phosphatidylinositol specific phospholipase C X domain containing 2</fullName>
    </submittedName>
</protein>
<dbReference type="SUPFAM" id="SSF51695">
    <property type="entry name" value="PLC-like phosphodiesterases"/>
    <property type="match status" value="1"/>
</dbReference>
<organism evidence="7 8">
    <name type="scientific">Latimeria chalumnae</name>
    <name type="common">Coelacanth</name>
    <dbReference type="NCBI Taxonomy" id="7897"/>
    <lineage>
        <taxon>Eukaryota</taxon>
        <taxon>Metazoa</taxon>
        <taxon>Chordata</taxon>
        <taxon>Craniata</taxon>
        <taxon>Vertebrata</taxon>
        <taxon>Euteleostomi</taxon>
        <taxon>Coelacanthiformes</taxon>
        <taxon>Coelacanthidae</taxon>
        <taxon>Latimeria</taxon>
    </lineage>
</organism>
<dbReference type="InterPro" id="IPR051057">
    <property type="entry name" value="PI-PLC_domain"/>
</dbReference>
<keyword evidence="2" id="KW-0442">Lipid degradation</keyword>
<dbReference type="GO" id="GO:0007165">
    <property type="term" value="P:signal transduction"/>
    <property type="evidence" value="ECO:0007669"/>
    <property type="project" value="UniProtKB-KW"/>
</dbReference>
<dbReference type="HOGENOM" id="CLU_051926_0_0_1"/>
<keyword evidence="8" id="KW-1185">Reference proteome</keyword>
<dbReference type="InterPro" id="IPR042158">
    <property type="entry name" value="PLCXD1/2/3"/>
</dbReference>
<dbReference type="Pfam" id="PF00388">
    <property type="entry name" value="PI-PLC-X"/>
    <property type="match status" value="1"/>
</dbReference>
<reference evidence="8" key="1">
    <citation type="submission" date="2011-08" db="EMBL/GenBank/DDBJ databases">
        <title>The draft genome of Latimeria chalumnae.</title>
        <authorList>
            <person name="Di Palma F."/>
            <person name="Alfoldi J."/>
            <person name="Johnson J."/>
            <person name="Berlin A."/>
            <person name="Gnerre S."/>
            <person name="Jaffe D."/>
            <person name="MacCallum I."/>
            <person name="Young S."/>
            <person name="Walker B.J."/>
            <person name="Lander E."/>
            <person name="Lindblad-Toh K."/>
        </authorList>
    </citation>
    <scope>NUCLEOTIDE SEQUENCE [LARGE SCALE GENOMIC DNA]</scope>
    <source>
        <strain evidence="8">Wild caught</strain>
    </source>
</reference>
<reference evidence="7" key="3">
    <citation type="submission" date="2025-09" db="UniProtKB">
        <authorList>
            <consortium name="Ensembl"/>
        </authorList>
    </citation>
    <scope>IDENTIFICATION</scope>
</reference>
<dbReference type="InterPro" id="IPR017946">
    <property type="entry name" value="PLC-like_Pdiesterase_TIM-brl"/>
</dbReference>
<dbReference type="SMART" id="SM00148">
    <property type="entry name" value="PLCXc"/>
    <property type="match status" value="1"/>
</dbReference>
<evidence type="ECO:0000313" key="7">
    <source>
        <dbReference type="Ensembl" id="ENSLACP00000004403.1"/>
    </source>
</evidence>
<evidence type="ECO:0000256" key="1">
    <source>
        <dbReference type="ARBA" id="ARBA00022801"/>
    </source>
</evidence>
<feature type="chain" id="PRO_5003579218" evidence="5">
    <location>
        <begin position="24"/>
        <end position="304"/>
    </location>
</feature>
<evidence type="ECO:0000256" key="5">
    <source>
        <dbReference type="SAM" id="SignalP"/>
    </source>
</evidence>
<dbReference type="AlphaFoldDB" id="H3A432"/>
<feature type="domain" description="Phosphatidylinositol-specific phospholipase C X" evidence="6">
    <location>
        <begin position="6"/>
        <end position="178"/>
    </location>
</feature>
<dbReference type="InterPro" id="IPR000909">
    <property type="entry name" value="PLipase_C_PInositol-sp_X_dom"/>
</dbReference>
<accession>H3A432</accession>
<sequence length="304" mass="34861">TVFFPFLLSLSLSLFLGSHDSFSFWVDLKSPVGPDQAPAVKRLTGVFRSLGKRLMKKWSVTQSWTFKEQLEAGIRYFDLRVSSKPGEKGHDIYFIHGLFGIKVRDGLMDINDFLSLHTKEVIFLDFNHYYAMDSEHHVHLIAMLQQVFGNKLCKSDRVEKITLQYLWDNNYQVLVFYHHPLAQEKPFLWPGKTMPAPWANTTDVYKLIQFLETTLGERAQYGTFHVSQAILTPRVKTIVLGLISGLRYSLVERNLPVIINWVRAQKPGINGVNIITSDFVELVDFATTVIKLNNALLQENKAIT</sequence>
<dbReference type="GO" id="GO:0016042">
    <property type="term" value="P:lipid catabolic process"/>
    <property type="evidence" value="ECO:0007669"/>
    <property type="project" value="UniProtKB-KW"/>
</dbReference>
<dbReference type="PROSITE" id="PS50007">
    <property type="entry name" value="PIPLC_X_DOMAIN"/>
    <property type="match status" value="1"/>
</dbReference>
<evidence type="ECO:0000259" key="6">
    <source>
        <dbReference type="SMART" id="SM00148"/>
    </source>
</evidence>
<dbReference type="Ensembl" id="ENSLACT00000004441.1">
    <property type="protein sequence ID" value="ENSLACP00000004403.1"/>
    <property type="gene ID" value="ENSLACG00000003916.1"/>
</dbReference>
<keyword evidence="1" id="KW-0378">Hydrolase</keyword>
<dbReference type="OMA" id="NHFYAME"/>
<dbReference type="GO" id="GO:0008081">
    <property type="term" value="F:phosphoric diester hydrolase activity"/>
    <property type="evidence" value="ECO:0007669"/>
    <property type="project" value="InterPro"/>
</dbReference>
<name>H3A432_LATCH</name>
<dbReference type="FunFam" id="3.20.20.190:FF:000021">
    <property type="entry name" value="PI-PLC X domain-containing protein 3"/>
    <property type="match status" value="1"/>
</dbReference>
<dbReference type="CDD" id="cd08616">
    <property type="entry name" value="PI-PLCXD1c"/>
    <property type="match status" value="1"/>
</dbReference>
<gene>
    <name evidence="7" type="primary">PLCXD2</name>
</gene>
<dbReference type="GeneTree" id="ENSGT00940000162182"/>
<dbReference type="PANTHER" id="PTHR13593:SF32">
    <property type="entry name" value="PI-PLC X DOMAIN-CONTAINING PROTEIN 2"/>
    <property type="match status" value="1"/>
</dbReference>
<dbReference type="EMBL" id="AFYH01244016">
    <property type="status" value="NOT_ANNOTATED_CDS"/>
    <property type="molecule type" value="Genomic_DNA"/>
</dbReference>
<dbReference type="InParanoid" id="H3A432"/>
<reference evidence="7" key="2">
    <citation type="submission" date="2025-08" db="UniProtKB">
        <authorList>
            <consortium name="Ensembl"/>
        </authorList>
    </citation>
    <scope>IDENTIFICATION</scope>
</reference>
<evidence type="ECO:0000256" key="4">
    <source>
        <dbReference type="ARBA" id="ARBA00023224"/>
    </source>
</evidence>
<evidence type="ECO:0000256" key="2">
    <source>
        <dbReference type="ARBA" id="ARBA00022963"/>
    </source>
</evidence>
<dbReference type="Proteomes" id="UP000008672">
    <property type="component" value="Unassembled WGS sequence"/>
</dbReference>
<evidence type="ECO:0000256" key="3">
    <source>
        <dbReference type="ARBA" id="ARBA00023098"/>
    </source>
</evidence>
<dbReference type="EMBL" id="AFYH01244014">
    <property type="status" value="NOT_ANNOTATED_CDS"/>
    <property type="molecule type" value="Genomic_DNA"/>
</dbReference>
<keyword evidence="5" id="KW-0732">Signal</keyword>
<evidence type="ECO:0000313" key="8">
    <source>
        <dbReference type="Proteomes" id="UP000008672"/>
    </source>
</evidence>
<feature type="signal peptide" evidence="5">
    <location>
        <begin position="1"/>
        <end position="23"/>
    </location>
</feature>
<dbReference type="EMBL" id="AFYH01244015">
    <property type="status" value="NOT_ANNOTATED_CDS"/>
    <property type="molecule type" value="Genomic_DNA"/>
</dbReference>
<proteinExistence type="predicted"/>